<evidence type="ECO:0000256" key="4">
    <source>
        <dbReference type="PROSITE-ProRule" id="PRU00335"/>
    </source>
</evidence>
<feature type="region of interest" description="Disordered" evidence="5">
    <location>
        <begin position="1"/>
        <end position="29"/>
    </location>
</feature>
<dbReference type="PROSITE" id="PS50977">
    <property type="entry name" value="HTH_TETR_2"/>
    <property type="match status" value="1"/>
</dbReference>
<dbReference type="Gene3D" id="1.10.10.60">
    <property type="entry name" value="Homeodomain-like"/>
    <property type="match status" value="1"/>
</dbReference>
<evidence type="ECO:0000313" key="8">
    <source>
        <dbReference type="Proteomes" id="UP000316988"/>
    </source>
</evidence>
<feature type="domain" description="HTH tetR-type" evidence="6">
    <location>
        <begin position="29"/>
        <end position="89"/>
    </location>
</feature>
<dbReference type="Proteomes" id="UP000316988">
    <property type="component" value="Unassembled WGS sequence"/>
</dbReference>
<keyword evidence="2 4" id="KW-0238">DNA-binding</keyword>
<accession>A0A554SQ37</accession>
<name>A0A554SQ37_9ACTN</name>
<dbReference type="InterPro" id="IPR009057">
    <property type="entry name" value="Homeodomain-like_sf"/>
</dbReference>
<keyword evidence="1" id="KW-0805">Transcription regulation</keyword>
<comment type="caution">
    <text evidence="7">The sequence shown here is derived from an EMBL/GenBank/DDBJ whole genome shotgun (WGS) entry which is preliminary data.</text>
</comment>
<reference evidence="7 8" key="1">
    <citation type="submission" date="2019-07" db="EMBL/GenBank/DDBJ databases">
        <authorList>
            <person name="Zhao L.H."/>
        </authorList>
    </citation>
    <scope>NUCLEOTIDE SEQUENCE [LARGE SCALE GENOMIC DNA]</scope>
    <source>
        <strain evidence="7 8">Co35</strain>
    </source>
</reference>
<dbReference type="GO" id="GO:0000976">
    <property type="term" value="F:transcription cis-regulatory region binding"/>
    <property type="evidence" value="ECO:0007669"/>
    <property type="project" value="TreeGrafter"/>
</dbReference>
<gene>
    <name evidence="7" type="ORF">FNM00_02410</name>
</gene>
<sequence>MTADRTPLPTSGRFAAPQDREIPTTSRGRRTREALVKGARTVFARDGFLDSRLVDIATEAGIAVGSFYTYFASKEEVLLAVLENVNEGMLHPVMEAASVEHASLADRIRASHRAFLHGYRENADLMRLLEQASAIDPEFAQWRLARDTAFVEVNARWITRLQEQGLADAELDPWLTAGAFSAMIGRLAYSCYVLGLRRDDEDMVETCVRIWMRTLRLEDAEAQR</sequence>
<dbReference type="SUPFAM" id="SSF48498">
    <property type="entry name" value="Tetracyclin repressor-like, C-terminal domain"/>
    <property type="match status" value="1"/>
</dbReference>
<dbReference type="EMBL" id="VLNT01000001">
    <property type="protein sequence ID" value="TSD68462.1"/>
    <property type="molecule type" value="Genomic_DNA"/>
</dbReference>
<dbReference type="PANTHER" id="PTHR30055">
    <property type="entry name" value="HTH-TYPE TRANSCRIPTIONAL REGULATOR RUTR"/>
    <property type="match status" value="1"/>
</dbReference>
<evidence type="ECO:0000256" key="5">
    <source>
        <dbReference type="SAM" id="MobiDB-lite"/>
    </source>
</evidence>
<keyword evidence="8" id="KW-1185">Reference proteome</keyword>
<dbReference type="OrthoDB" id="5112469at2"/>
<dbReference type="InterPro" id="IPR036271">
    <property type="entry name" value="Tet_transcr_reg_TetR-rel_C_sf"/>
</dbReference>
<dbReference type="AlphaFoldDB" id="A0A554SQ37"/>
<proteinExistence type="predicted"/>
<dbReference type="Gene3D" id="1.10.357.10">
    <property type="entry name" value="Tetracycline Repressor, domain 2"/>
    <property type="match status" value="1"/>
</dbReference>
<dbReference type="PANTHER" id="PTHR30055:SF234">
    <property type="entry name" value="HTH-TYPE TRANSCRIPTIONAL REGULATOR BETI"/>
    <property type="match status" value="1"/>
</dbReference>
<dbReference type="RefSeq" id="WP_143911403.1">
    <property type="nucleotide sequence ID" value="NZ_VLNT01000001.1"/>
</dbReference>
<dbReference type="SUPFAM" id="SSF46689">
    <property type="entry name" value="Homeodomain-like"/>
    <property type="match status" value="1"/>
</dbReference>
<dbReference type="InterPro" id="IPR001647">
    <property type="entry name" value="HTH_TetR"/>
</dbReference>
<feature type="DNA-binding region" description="H-T-H motif" evidence="4">
    <location>
        <begin position="52"/>
        <end position="71"/>
    </location>
</feature>
<evidence type="ECO:0000256" key="2">
    <source>
        <dbReference type="ARBA" id="ARBA00023125"/>
    </source>
</evidence>
<dbReference type="GO" id="GO:0003700">
    <property type="term" value="F:DNA-binding transcription factor activity"/>
    <property type="evidence" value="ECO:0007669"/>
    <property type="project" value="TreeGrafter"/>
</dbReference>
<keyword evidence="3" id="KW-0804">Transcription</keyword>
<evidence type="ECO:0000256" key="1">
    <source>
        <dbReference type="ARBA" id="ARBA00023015"/>
    </source>
</evidence>
<evidence type="ECO:0000259" key="6">
    <source>
        <dbReference type="PROSITE" id="PS50977"/>
    </source>
</evidence>
<dbReference type="PRINTS" id="PR00455">
    <property type="entry name" value="HTHTETR"/>
</dbReference>
<evidence type="ECO:0000256" key="3">
    <source>
        <dbReference type="ARBA" id="ARBA00023163"/>
    </source>
</evidence>
<organism evidence="7 8">
    <name type="scientific">Aeromicrobium piscarium</name>
    <dbReference type="NCBI Taxonomy" id="2590901"/>
    <lineage>
        <taxon>Bacteria</taxon>
        <taxon>Bacillati</taxon>
        <taxon>Actinomycetota</taxon>
        <taxon>Actinomycetes</taxon>
        <taxon>Propionibacteriales</taxon>
        <taxon>Nocardioidaceae</taxon>
        <taxon>Aeromicrobium</taxon>
    </lineage>
</organism>
<protein>
    <submittedName>
        <fullName evidence="7">TetR/AcrR family transcriptional regulator</fullName>
    </submittedName>
</protein>
<evidence type="ECO:0000313" key="7">
    <source>
        <dbReference type="EMBL" id="TSD68462.1"/>
    </source>
</evidence>
<dbReference type="Pfam" id="PF00440">
    <property type="entry name" value="TetR_N"/>
    <property type="match status" value="1"/>
</dbReference>
<dbReference type="InterPro" id="IPR050109">
    <property type="entry name" value="HTH-type_TetR-like_transc_reg"/>
</dbReference>